<dbReference type="Proteomes" id="UP000268162">
    <property type="component" value="Unassembled WGS sequence"/>
</dbReference>
<sequence length="213" mass="24728">SVIGSGSYAVVYLAQNNRTRAVQAIKCLSKISLDEDQLEMQRLELRLHQRVSNHKSVVAIDRAFETADWRFLVMEFADGQDLYEWITSDSLNRVHPTKDTRANQVKRFTLYKSIFQQVLDAVAHVHAQGVYHRDIKPENIIITRQHYRIKLTDFGLATECDRSDEFECGSRPYMSRENRSTQRTFYSSSKSDIWALGIIFLNVFYGVTPWSEP</sequence>
<proteinExistence type="predicted"/>
<dbReference type="EMBL" id="ML002323">
    <property type="protein sequence ID" value="RKP38851.1"/>
    <property type="molecule type" value="Genomic_DNA"/>
</dbReference>
<reference evidence="3" key="1">
    <citation type="journal article" date="2018" name="Nat. Microbiol.">
        <title>Leveraging single-cell genomics to expand the fungal tree of life.</title>
        <authorList>
            <person name="Ahrendt S.R."/>
            <person name="Quandt C.A."/>
            <person name="Ciobanu D."/>
            <person name="Clum A."/>
            <person name="Salamov A."/>
            <person name="Andreopoulos B."/>
            <person name="Cheng J.F."/>
            <person name="Woyke T."/>
            <person name="Pelin A."/>
            <person name="Henrissat B."/>
            <person name="Reynolds N.K."/>
            <person name="Benny G.L."/>
            <person name="Smith M.E."/>
            <person name="James T.Y."/>
            <person name="Grigoriev I.V."/>
        </authorList>
    </citation>
    <scope>NUCLEOTIDE SEQUENCE [LARGE SCALE GENOMIC DNA]</scope>
    <source>
        <strain evidence="3">RSA 468</strain>
    </source>
</reference>
<dbReference type="AlphaFoldDB" id="A0A4Q0A098"/>
<dbReference type="GO" id="GO:0005524">
    <property type="term" value="F:ATP binding"/>
    <property type="evidence" value="ECO:0007669"/>
    <property type="project" value="InterPro"/>
</dbReference>
<evidence type="ECO:0000313" key="2">
    <source>
        <dbReference type="EMBL" id="RKP38851.1"/>
    </source>
</evidence>
<dbReference type="GO" id="GO:0044773">
    <property type="term" value="P:mitotic DNA damage checkpoint signaling"/>
    <property type="evidence" value="ECO:0007669"/>
    <property type="project" value="TreeGrafter"/>
</dbReference>
<keyword evidence="2" id="KW-0808">Transferase</keyword>
<name>A0A4Q0A098_9FUNG</name>
<evidence type="ECO:0000259" key="1">
    <source>
        <dbReference type="PROSITE" id="PS50011"/>
    </source>
</evidence>
<dbReference type="GO" id="GO:0005737">
    <property type="term" value="C:cytoplasm"/>
    <property type="evidence" value="ECO:0007669"/>
    <property type="project" value="TreeGrafter"/>
</dbReference>
<dbReference type="SUPFAM" id="SSF56112">
    <property type="entry name" value="Protein kinase-like (PK-like)"/>
    <property type="match status" value="1"/>
</dbReference>
<dbReference type="PANTHER" id="PTHR44167">
    <property type="entry name" value="OVARIAN-SPECIFIC SERINE/THREONINE-PROTEIN KINASE LOK-RELATED"/>
    <property type="match status" value="1"/>
</dbReference>
<feature type="non-terminal residue" evidence="2">
    <location>
        <position position="1"/>
    </location>
</feature>
<keyword evidence="3" id="KW-1185">Reference proteome</keyword>
<dbReference type="SMART" id="SM00220">
    <property type="entry name" value="S_TKc"/>
    <property type="match status" value="1"/>
</dbReference>
<gene>
    <name evidence="2" type="ORF">BJ085DRAFT_8683</name>
</gene>
<dbReference type="Pfam" id="PF00069">
    <property type="entry name" value="Pkinase"/>
    <property type="match status" value="1"/>
</dbReference>
<dbReference type="InterPro" id="IPR011009">
    <property type="entry name" value="Kinase-like_dom_sf"/>
</dbReference>
<dbReference type="GO" id="GO:0004674">
    <property type="term" value="F:protein serine/threonine kinase activity"/>
    <property type="evidence" value="ECO:0007669"/>
    <property type="project" value="TreeGrafter"/>
</dbReference>
<dbReference type="InterPro" id="IPR008271">
    <property type="entry name" value="Ser/Thr_kinase_AS"/>
</dbReference>
<keyword evidence="2" id="KW-0418">Kinase</keyword>
<feature type="domain" description="Protein kinase" evidence="1">
    <location>
        <begin position="1"/>
        <end position="213"/>
    </location>
</feature>
<organism evidence="2 3">
    <name type="scientific">Dimargaris cristalligena</name>
    <dbReference type="NCBI Taxonomy" id="215637"/>
    <lineage>
        <taxon>Eukaryota</taxon>
        <taxon>Fungi</taxon>
        <taxon>Fungi incertae sedis</taxon>
        <taxon>Zoopagomycota</taxon>
        <taxon>Kickxellomycotina</taxon>
        <taxon>Dimargaritomycetes</taxon>
        <taxon>Dimargaritales</taxon>
        <taxon>Dimargaritaceae</taxon>
        <taxon>Dimargaris</taxon>
    </lineage>
</organism>
<evidence type="ECO:0000313" key="3">
    <source>
        <dbReference type="Proteomes" id="UP000268162"/>
    </source>
</evidence>
<dbReference type="Gene3D" id="1.10.510.10">
    <property type="entry name" value="Transferase(Phosphotransferase) domain 1"/>
    <property type="match status" value="1"/>
</dbReference>
<dbReference type="PANTHER" id="PTHR44167:SF24">
    <property type="entry name" value="SERINE_THREONINE-PROTEIN KINASE CHK2"/>
    <property type="match status" value="1"/>
</dbReference>
<protein>
    <submittedName>
        <fullName evidence="2">Kinase-like domain-containing protein</fullName>
    </submittedName>
</protein>
<dbReference type="PROSITE" id="PS00108">
    <property type="entry name" value="PROTEIN_KINASE_ST"/>
    <property type="match status" value="1"/>
</dbReference>
<dbReference type="PROSITE" id="PS50011">
    <property type="entry name" value="PROTEIN_KINASE_DOM"/>
    <property type="match status" value="1"/>
</dbReference>
<accession>A0A4Q0A098</accession>
<dbReference type="GO" id="GO:0005634">
    <property type="term" value="C:nucleus"/>
    <property type="evidence" value="ECO:0007669"/>
    <property type="project" value="TreeGrafter"/>
</dbReference>
<dbReference type="STRING" id="215637.A0A4Q0A098"/>
<feature type="non-terminal residue" evidence="2">
    <location>
        <position position="213"/>
    </location>
</feature>
<dbReference type="InterPro" id="IPR000719">
    <property type="entry name" value="Prot_kinase_dom"/>
</dbReference>